<dbReference type="RefSeq" id="WP_256617123.1">
    <property type="nucleotide sequence ID" value="NZ_JANIBK010000210.1"/>
</dbReference>
<dbReference type="NCBIfam" id="TIGR01596">
    <property type="entry name" value="cas3_HD"/>
    <property type="match status" value="1"/>
</dbReference>
<keyword evidence="6" id="KW-0347">Helicase</keyword>
<dbReference type="PROSITE" id="PS51643">
    <property type="entry name" value="HD_CAS3"/>
    <property type="match status" value="1"/>
</dbReference>
<dbReference type="InterPro" id="IPR013395">
    <property type="entry name" value="CRISPR-assoc_Cas3_yers"/>
</dbReference>
<keyword evidence="5" id="KW-0378">Hydrolase</keyword>
<dbReference type="EMBL" id="JANIBK010000210">
    <property type="protein sequence ID" value="MCQ8130710.1"/>
    <property type="molecule type" value="Genomic_DNA"/>
</dbReference>
<dbReference type="Proteomes" id="UP001524586">
    <property type="component" value="Unassembled WGS sequence"/>
</dbReference>
<dbReference type="NCBIfam" id="TIGR02562">
    <property type="entry name" value="cas3_yersinia"/>
    <property type="match status" value="1"/>
</dbReference>
<reference evidence="10 11" key="1">
    <citation type="submission" date="2022-07" db="EMBL/GenBank/DDBJ databases">
        <title>Methylomonas rivi sp. nov., Methylomonas rosea sp. nov., Methylomonas aureus sp. nov. and Methylomonas subterranea sp. nov., four novel methanotrophs isolated from a freshwater creek and the deep terrestrial subsurface.</title>
        <authorList>
            <person name="Abin C."/>
            <person name="Sankaranarayanan K."/>
            <person name="Garner C."/>
            <person name="Sindelar R."/>
            <person name="Kotary K."/>
            <person name="Garner R."/>
            <person name="Barclay S."/>
            <person name="Lawson P."/>
            <person name="Krumholz L."/>
        </authorList>
    </citation>
    <scope>NUCLEOTIDE SEQUENCE [LARGE SCALE GENOMIC DNA]</scope>
    <source>
        <strain evidence="10 11">WSC-6</strain>
    </source>
</reference>
<evidence type="ECO:0000256" key="7">
    <source>
        <dbReference type="ARBA" id="ARBA00022840"/>
    </source>
</evidence>
<dbReference type="Gene3D" id="1.10.3210.30">
    <property type="match status" value="1"/>
</dbReference>
<dbReference type="InterPro" id="IPR048823">
    <property type="entry name" value="Cas3_I-F_Cas2"/>
</dbReference>
<evidence type="ECO:0000259" key="9">
    <source>
        <dbReference type="PROSITE" id="PS51643"/>
    </source>
</evidence>
<dbReference type="InterPro" id="IPR006483">
    <property type="entry name" value="CRISPR-assoc_Cas3_HD"/>
</dbReference>
<comment type="similarity">
    <text evidence="2">In the central section; belongs to the CRISPR-associated helicase Cas3 family.</text>
</comment>
<proteinExistence type="inferred from homology"/>
<evidence type="ECO:0000256" key="3">
    <source>
        <dbReference type="ARBA" id="ARBA00022723"/>
    </source>
</evidence>
<evidence type="ECO:0000256" key="6">
    <source>
        <dbReference type="ARBA" id="ARBA00022806"/>
    </source>
</evidence>
<keyword evidence="11" id="KW-1185">Reference proteome</keyword>
<dbReference type="InterPro" id="IPR054712">
    <property type="entry name" value="Cas3-like_dom"/>
</dbReference>
<evidence type="ECO:0000256" key="4">
    <source>
        <dbReference type="ARBA" id="ARBA00022741"/>
    </source>
</evidence>
<name>A0ABT1UA21_9GAMM</name>
<sequence>MMVTFVSQCQKKALARTRRVLDAFANRIGDNTWQTVITEEGLIAVKTLLRKTATKNTAVACHWIRSRSRSELVWIVGNRRCFNAEGIVPVNFTESEITQFQDSHDWKWVRVIRYAAAIAGLFHDFGKANQLFQEKINPKVKTEKFEPYRHEWISLRLFQAFVGEMNDSQWLDELSQVEKDHPLSCFRDGIDGSVSDNHPLNKLPPFAQLVAWLILTHHKLPICPSWKQNSPTTPEFNHIDDWLAVNFEAIWNSHNCKDAEQLERLDANWQFENSLPFASNQWRSKACLIASEAKAKIAAQLPEIANWLDQQLFATHLSRLCLMLADHHYSAQKATPEWQSPGYAVFANTDRNTKQLKQKLDEHLIGVAEHAQQIAKALPRLNSELPSLEPNAFLTGNVGNKDKEKFGWQDEAKKLAQAIGKDCSTQGFFGINMASTGKGKTLANAKIMYAIGQEYGRARFSVALGLRTLTLQTGREFREKLDLSDEQLAIMVGGIAVTQLFENEQNKTTLPKDAPVSDLDPFDANGIESQNELLDPDLFVDYRGDLQEHSLSQWTRNNEKLEKMLLAPILVSTIDHLIPATEGTKGGKQIPPMLRLLTSDLILDEPDDFGLEDLPALCRLVHWAGMLGSRVLLSTATMPPALAYGLYQAYYAGWKQYAKANIEDWNKQITCAWIDEFGSRSDAIGQFDTFKQQHKKFIDCRVGKLAKYAQPQRKGEIIPISEDGVGGIATRLATTIRENIQRLHDQHHQTRDGKTVSIGLVRMANIDPMVAVAKQLLKLDAPTDTCIHYCVYHSRYPLAIRSYLETRLDKILNRKNPEAIWDNIKDVLNRHPQTQHIFVVLASPVAEVGRDHDYDWAIVEPSSMRSIIQLAGRVLRHRDNIPISANILLLNQNIKALNKEKICFEKPGFESNELNLKKHDLESVVELDYFLKIDSKPRIVIPEKDSDTKNLNLVSLEHEALRIQLVGIPKSAKVWWRNHPHWGGEVQRQQRFRQSKSDESYYLWLTDERSSPYWRWKNENVYPAKFGEGPIVINQESNLDFGDGVDFWFAQKANAVYSELADDFGIDLNEVSQRFGEVRLINFSSNQYQEYSYHPNLGLYKRTGGSDG</sequence>
<dbReference type="SUPFAM" id="SSF52540">
    <property type="entry name" value="P-loop containing nucleoside triphosphate hydrolases"/>
    <property type="match status" value="1"/>
</dbReference>
<accession>A0ABT1UA21</accession>
<comment type="caution">
    <text evidence="10">The sequence shown here is derived from an EMBL/GenBank/DDBJ whole genome shotgun (WGS) entry which is preliminary data.</text>
</comment>
<evidence type="ECO:0000313" key="11">
    <source>
        <dbReference type="Proteomes" id="UP001524586"/>
    </source>
</evidence>
<keyword evidence="8" id="KW-0051">Antiviral defense</keyword>
<evidence type="ECO:0000256" key="1">
    <source>
        <dbReference type="ARBA" id="ARBA00006847"/>
    </source>
</evidence>
<feature type="domain" description="HD Cas3-type" evidence="9">
    <location>
        <begin position="104"/>
        <end position="329"/>
    </location>
</feature>
<keyword evidence="7" id="KW-0067">ATP-binding</keyword>
<dbReference type="InterPro" id="IPR038257">
    <property type="entry name" value="CRISPR-assoc_Cas3_HD_sf"/>
</dbReference>
<organism evidence="10 11">
    <name type="scientific">Methylomonas rivi</name>
    <dbReference type="NCBI Taxonomy" id="2952226"/>
    <lineage>
        <taxon>Bacteria</taxon>
        <taxon>Pseudomonadati</taxon>
        <taxon>Pseudomonadota</taxon>
        <taxon>Gammaproteobacteria</taxon>
        <taxon>Methylococcales</taxon>
        <taxon>Methylococcaceae</taxon>
        <taxon>Methylomonas</taxon>
    </lineage>
</organism>
<dbReference type="Pfam" id="PF21384">
    <property type="entry name" value="Cas3_I-F_Cas2"/>
    <property type="match status" value="1"/>
</dbReference>
<evidence type="ECO:0000256" key="8">
    <source>
        <dbReference type="ARBA" id="ARBA00023118"/>
    </source>
</evidence>
<evidence type="ECO:0000256" key="5">
    <source>
        <dbReference type="ARBA" id="ARBA00022801"/>
    </source>
</evidence>
<evidence type="ECO:0000256" key="2">
    <source>
        <dbReference type="ARBA" id="ARBA00009046"/>
    </source>
</evidence>
<keyword evidence="3" id="KW-0479">Metal-binding</keyword>
<dbReference type="InterPro" id="IPR027417">
    <property type="entry name" value="P-loop_NTPase"/>
</dbReference>
<comment type="similarity">
    <text evidence="1">In the N-terminal section; belongs to the CRISPR-associated nuclease Cas3-HD family.</text>
</comment>
<keyword evidence="4" id="KW-0547">Nucleotide-binding</keyword>
<gene>
    <name evidence="10" type="primary">cas3f</name>
    <name evidence="10" type="ORF">NP596_19810</name>
</gene>
<protein>
    <submittedName>
        <fullName evidence="10">Type I-F CRISPR-associated helicase Cas3f</fullName>
    </submittedName>
</protein>
<dbReference type="Pfam" id="PF22590">
    <property type="entry name" value="Cas3-like_C_2"/>
    <property type="match status" value="1"/>
</dbReference>
<evidence type="ECO:0000313" key="10">
    <source>
        <dbReference type="EMBL" id="MCQ8130710.1"/>
    </source>
</evidence>